<feature type="domain" description="Glutamine amidotransferase type-2" evidence="3">
    <location>
        <begin position="82"/>
        <end position="165"/>
    </location>
</feature>
<dbReference type="Pfam" id="PF01535">
    <property type="entry name" value="PPR"/>
    <property type="match status" value="4"/>
</dbReference>
<dbReference type="SUPFAM" id="SSF56235">
    <property type="entry name" value="N-terminal nucleophile aminohydrolases (Ntn hydrolases)"/>
    <property type="match status" value="2"/>
</dbReference>
<evidence type="ECO:0000313" key="5">
    <source>
        <dbReference type="Proteomes" id="UP000541444"/>
    </source>
</evidence>
<dbReference type="GO" id="GO:0009451">
    <property type="term" value="P:RNA modification"/>
    <property type="evidence" value="ECO:0007669"/>
    <property type="project" value="InterPro"/>
</dbReference>
<dbReference type="Gene3D" id="1.25.40.10">
    <property type="entry name" value="Tetratricopeptide repeat domain"/>
    <property type="match status" value="1"/>
</dbReference>
<dbReference type="AlphaFoldDB" id="A0A7J7MPU1"/>
<dbReference type="InterPro" id="IPR011990">
    <property type="entry name" value="TPR-like_helical_dom_sf"/>
</dbReference>
<organism evidence="4 5">
    <name type="scientific">Kingdonia uniflora</name>
    <dbReference type="NCBI Taxonomy" id="39325"/>
    <lineage>
        <taxon>Eukaryota</taxon>
        <taxon>Viridiplantae</taxon>
        <taxon>Streptophyta</taxon>
        <taxon>Embryophyta</taxon>
        <taxon>Tracheophyta</taxon>
        <taxon>Spermatophyta</taxon>
        <taxon>Magnoliopsida</taxon>
        <taxon>Ranunculales</taxon>
        <taxon>Circaeasteraceae</taxon>
        <taxon>Kingdonia</taxon>
    </lineage>
</organism>
<dbReference type="InterPro" id="IPR017932">
    <property type="entry name" value="GATase_2_dom"/>
</dbReference>
<evidence type="ECO:0000256" key="2">
    <source>
        <dbReference type="PROSITE-ProRule" id="PRU00708"/>
    </source>
</evidence>
<dbReference type="Proteomes" id="UP000541444">
    <property type="component" value="Unassembled WGS sequence"/>
</dbReference>
<reference evidence="4 5" key="1">
    <citation type="journal article" date="2020" name="IScience">
        <title>Genome Sequencing of the Endangered Kingdonia uniflora (Circaeasteraceae, Ranunculales) Reveals Potential Mechanisms of Evolutionary Specialization.</title>
        <authorList>
            <person name="Sun Y."/>
            <person name="Deng T."/>
            <person name="Zhang A."/>
            <person name="Moore M.J."/>
            <person name="Landis J.B."/>
            <person name="Lin N."/>
            <person name="Zhang H."/>
            <person name="Zhang X."/>
            <person name="Huang J."/>
            <person name="Zhang X."/>
            <person name="Sun H."/>
            <person name="Wang H."/>
        </authorList>
    </citation>
    <scope>NUCLEOTIDE SEQUENCE [LARGE SCALE GENOMIC DNA]</scope>
    <source>
        <strain evidence="4">TB1705</strain>
        <tissue evidence="4">Leaf</tissue>
    </source>
</reference>
<dbReference type="PROSITE" id="PS51375">
    <property type="entry name" value="PPR"/>
    <property type="match status" value="1"/>
</dbReference>
<name>A0A7J7MPU1_9MAGN</name>
<comment type="caution">
    <text evidence="4">The sequence shown here is derived from an EMBL/GenBank/DDBJ whole genome shotgun (WGS) entry which is preliminary data.</text>
</comment>
<dbReference type="PANTHER" id="PTHR47926">
    <property type="entry name" value="PENTATRICOPEPTIDE REPEAT-CONTAINING PROTEIN"/>
    <property type="match status" value="1"/>
</dbReference>
<feature type="domain" description="Glutamine amidotransferase type-2" evidence="3">
    <location>
        <begin position="466"/>
        <end position="542"/>
    </location>
</feature>
<dbReference type="PANTHER" id="PTHR47926:SF367">
    <property type="entry name" value="DYW DOMAIN-CONTAINING PROTEIN"/>
    <property type="match status" value="1"/>
</dbReference>
<keyword evidence="1" id="KW-0677">Repeat</keyword>
<dbReference type="FunFam" id="1.25.40.10:FF:000031">
    <property type="entry name" value="Pentatricopeptide repeat-containing protein mitochondrial"/>
    <property type="match status" value="1"/>
</dbReference>
<evidence type="ECO:0000259" key="3">
    <source>
        <dbReference type="Pfam" id="PF00310"/>
    </source>
</evidence>
<dbReference type="NCBIfam" id="TIGR00756">
    <property type="entry name" value="PPR"/>
    <property type="match status" value="1"/>
</dbReference>
<dbReference type="EMBL" id="JACGCM010001293">
    <property type="protein sequence ID" value="KAF6156906.1"/>
    <property type="molecule type" value="Genomic_DNA"/>
</dbReference>
<feature type="repeat" description="PPR" evidence="2">
    <location>
        <begin position="293"/>
        <end position="327"/>
    </location>
</feature>
<dbReference type="InterPro" id="IPR002885">
    <property type="entry name" value="PPR_rpt"/>
</dbReference>
<keyword evidence="5" id="KW-1185">Reference proteome</keyword>
<accession>A0A7J7MPU1</accession>
<proteinExistence type="predicted"/>
<dbReference type="GO" id="GO:0003723">
    <property type="term" value="F:RNA binding"/>
    <property type="evidence" value="ECO:0007669"/>
    <property type="project" value="InterPro"/>
</dbReference>
<gene>
    <name evidence="4" type="ORF">GIB67_000446</name>
</gene>
<dbReference type="Gene3D" id="3.60.20.10">
    <property type="entry name" value="Glutamine Phosphoribosylpyrophosphate, subunit 1, domain 1"/>
    <property type="match status" value="2"/>
</dbReference>
<evidence type="ECO:0000313" key="4">
    <source>
        <dbReference type="EMBL" id="KAF6156906.1"/>
    </source>
</evidence>
<protein>
    <recommendedName>
        <fullName evidence="3">Glutamine amidotransferase type-2 domain-containing protein</fullName>
    </recommendedName>
</protein>
<dbReference type="InterPro" id="IPR029055">
    <property type="entry name" value="Ntn_hydrolases_N"/>
</dbReference>
<dbReference type="InterPro" id="IPR046960">
    <property type="entry name" value="PPR_At4g14850-like_plant"/>
</dbReference>
<dbReference type="Pfam" id="PF00310">
    <property type="entry name" value="GATase_2"/>
    <property type="match status" value="2"/>
</dbReference>
<evidence type="ECO:0000256" key="1">
    <source>
        <dbReference type="ARBA" id="ARBA00022737"/>
    </source>
</evidence>
<sequence>MQEFLSIKSSKNIIFFTLDYYLSFDARLDALGELARNFNVEYTILQKLDAVVLLWPLLDKISKFGDGKGIGIGQGRLGFLRCFVHSRFSTNFFPSWDRSQPMSVLGHNGEINILKGNVNRMKAREGLLKCTTLGLSKNEMKKLLPIVDASSSNSGHMHLLLLLLLLLCKGGALHLECDFSYGRDERIDVMEDLFEEMPERDVIWWSTMIETGLKCFREMRGKGQKFNEAILVTALSVCAQLGLLEQGQFVHSSMNSVKFPMSVSIGVGLIDMYAKCGCIEMSNKVFSEMPRRDVWAWNVMISGLAMHSFGKEVVSLFKRFIREGLSPTNVTVVGILNACSRAGLVNDGRHYFKLMREIYGIEPEMERVWLISWVVQWTTAPPPFIAVNTDGSIIDDKGGWGVMIREFDGTAIKGVAGSFDSKSITILELKAVEMGETNGAADYLARLHVGADWVEFKDIIHRKSMVIDGCYLGATLDRNGFCPGRFYVTHSGRVIMASEVGVVDIPPEDVFRKGRLNPRMMLLVDFDKHIIVDDKASNHNSTEKMGIYGLLALLKAFRYQEELYASCCNC</sequence>